<dbReference type="EMBL" id="JARTLD010000036">
    <property type="protein sequence ID" value="MED5018596.1"/>
    <property type="molecule type" value="Genomic_DNA"/>
</dbReference>
<gene>
    <name evidence="3" type="ORF">P9847_14910</name>
</gene>
<sequence>MWIRGELMDKYIESADLFEEIMMRGAEQMVKWIDHPLWKEYSPQQLRLMKLVEQLGSMTAGQLADMTQVHKSAISNRLKKLTEKGLVKVERKENDNRISVITITPAGKATVDEAYTVLYGHIRNMVQATLEEEEVDQFIRSLRKLKQMLEKGQPPDSDDRGNG</sequence>
<dbReference type="RefSeq" id="WP_328278976.1">
    <property type="nucleotide sequence ID" value="NZ_JARTLD010000036.1"/>
</dbReference>
<dbReference type="InterPro" id="IPR039422">
    <property type="entry name" value="MarR/SlyA-like"/>
</dbReference>
<name>A0ABU6PWR5_9BACL</name>
<dbReference type="PANTHER" id="PTHR33164">
    <property type="entry name" value="TRANSCRIPTIONAL REGULATOR, MARR FAMILY"/>
    <property type="match status" value="1"/>
</dbReference>
<dbReference type="InterPro" id="IPR036388">
    <property type="entry name" value="WH-like_DNA-bd_sf"/>
</dbReference>
<dbReference type="Proteomes" id="UP001343257">
    <property type="component" value="Unassembled WGS sequence"/>
</dbReference>
<evidence type="ECO:0000313" key="3">
    <source>
        <dbReference type="EMBL" id="MED5018596.1"/>
    </source>
</evidence>
<keyword evidence="1" id="KW-0238">DNA-binding</keyword>
<dbReference type="SUPFAM" id="SSF46785">
    <property type="entry name" value="Winged helix' DNA-binding domain"/>
    <property type="match status" value="1"/>
</dbReference>
<comment type="caution">
    <text evidence="3">The sequence shown here is derived from an EMBL/GenBank/DDBJ whole genome shotgun (WGS) entry which is preliminary data.</text>
</comment>
<dbReference type="Gene3D" id="1.10.10.10">
    <property type="entry name" value="Winged helix-like DNA-binding domain superfamily/Winged helix DNA-binding domain"/>
    <property type="match status" value="1"/>
</dbReference>
<dbReference type="Pfam" id="PF01047">
    <property type="entry name" value="MarR"/>
    <property type="match status" value="1"/>
</dbReference>
<dbReference type="InterPro" id="IPR011991">
    <property type="entry name" value="ArsR-like_HTH"/>
</dbReference>
<evidence type="ECO:0000259" key="2">
    <source>
        <dbReference type="PROSITE" id="PS50995"/>
    </source>
</evidence>
<dbReference type="SMART" id="SM00347">
    <property type="entry name" value="HTH_MARR"/>
    <property type="match status" value="1"/>
</dbReference>
<dbReference type="PRINTS" id="PR00598">
    <property type="entry name" value="HTHMARR"/>
</dbReference>
<evidence type="ECO:0000313" key="4">
    <source>
        <dbReference type="Proteomes" id="UP001343257"/>
    </source>
</evidence>
<organism evidence="3 4">
    <name type="scientific">Paenibacillus chibensis</name>
    <dbReference type="NCBI Taxonomy" id="59846"/>
    <lineage>
        <taxon>Bacteria</taxon>
        <taxon>Bacillati</taxon>
        <taxon>Bacillota</taxon>
        <taxon>Bacilli</taxon>
        <taxon>Bacillales</taxon>
        <taxon>Paenibacillaceae</taxon>
        <taxon>Paenibacillus</taxon>
    </lineage>
</organism>
<protein>
    <submittedName>
        <fullName evidence="3">MarR family transcriptional regulator</fullName>
    </submittedName>
</protein>
<keyword evidence="4" id="KW-1185">Reference proteome</keyword>
<dbReference type="InterPro" id="IPR000835">
    <property type="entry name" value="HTH_MarR-typ"/>
</dbReference>
<dbReference type="InterPro" id="IPR036390">
    <property type="entry name" value="WH_DNA-bd_sf"/>
</dbReference>
<dbReference type="PROSITE" id="PS50995">
    <property type="entry name" value="HTH_MARR_2"/>
    <property type="match status" value="1"/>
</dbReference>
<dbReference type="PANTHER" id="PTHR33164:SF43">
    <property type="entry name" value="HTH-TYPE TRANSCRIPTIONAL REPRESSOR YETL"/>
    <property type="match status" value="1"/>
</dbReference>
<proteinExistence type="predicted"/>
<accession>A0ABU6PWR5</accession>
<reference evidence="3 4" key="1">
    <citation type="submission" date="2023-03" db="EMBL/GenBank/DDBJ databases">
        <title>Bacillus Genome Sequencing.</title>
        <authorList>
            <person name="Dunlap C."/>
        </authorList>
    </citation>
    <scope>NUCLEOTIDE SEQUENCE [LARGE SCALE GENOMIC DNA]</scope>
    <source>
        <strain evidence="3 4">NRS-52</strain>
    </source>
</reference>
<dbReference type="CDD" id="cd00090">
    <property type="entry name" value="HTH_ARSR"/>
    <property type="match status" value="1"/>
</dbReference>
<feature type="domain" description="HTH marR-type" evidence="2">
    <location>
        <begin position="14"/>
        <end position="147"/>
    </location>
</feature>
<evidence type="ECO:0000256" key="1">
    <source>
        <dbReference type="ARBA" id="ARBA00023125"/>
    </source>
</evidence>